<dbReference type="AlphaFoldDB" id="A0A0A9BW91"/>
<evidence type="ECO:0000256" key="1">
    <source>
        <dbReference type="SAM" id="MobiDB-lite"/>
    </source>
</evidence>
<evidence type="ECO:0000313" key="2">
    <source>
        <dbReference type="EMBL" id="JAD66473.1"/>
    </source>
</evidence>
<name>A0A0A9BW91_ARUDO</name>
<proteinExistence type="predicted"/>
<sequence>MQTKYIQMNSETASIAGNRIESSPR</sequence>
<feature type="region of interest" description="Disordered" evidence="1">
    <location>
        <begin position="1"/>
        <end position="25"/>
    </location>
</feature>
<reference evidence="2" key="1">
    <citation type="submission" date="2014-09" db="EMBL/GenBank/DDBJ databases">
        <authorList>
            <person name="Magalhaes I.L.F."/>
            <person name="Oliveira U."/>
            <person name="Santos F.R."/>
            <person name="Vidigal T.H.D.A."/>
            <person name="Brescovit A.D."/>
            <person name="Santos A.J."/>
        </authorList>
    </citation>
    <scope>NUCLEOTIDE SEQUENCE</scope>
    <source>
        <tissue evidence="2">Shoot tissue taken approximately 20 cm above the soil surface</tissue>
    </source>
</reference>
<feature type="compositionally biased region" description="Polar residues" evidence="1">
    <location>
        <begin position="1"/>
        <end position="15"/>
    </location>
</feature>
<reference evidence="2" key="2">
    <citation type="journal article" date="2015" name="Data Brief">
        <title>Shoot transcriptome of the giant reed, Arundo donax.</title>
        <authorList>
            <person name="Barrero R.A."/>
            <person name="Guerrero F.D."/>
            <person name="Moolhuijzen P."/>
            <person name="Goolsby J.A."/>
            <person name="Tidwell J."/>
            <person name="Bellgard S.E."/>
            <person name="Bellgard M.I."/>
        </authorList>
    </citation>
    <scope>NUCLEOTIDE SEQUENCE</scope>
    <source>
        <tissue evidence="2">Shoot tissue taken approximately 20 cm above the soil surface</tissue>
    </source>
</reference>
<protein>
    <submittedName>
        <fullName evidence="2">Uncharacterized protein</fullName>
    </submittedName>
</protein>
<dbReference type="EMBL" id="GBRH01231422">
    <property type="protein sequence ID" value="JAD66473.1"/>
    <property type="molecule type" value="Transcribed_RNA"/>
</dbReference>
<organism evidence="2">
    <name type="scientific">Arundo donax</name>
    <name type="common">Giant reed</name>
    <name type="synonym">Donax arundinaceus</name>
    <dbReference type="NCBI Taxonomy" id="35708"/>
    <lineage>
        <taxon>Eukaryota</taxon>
        <taxon>Viridiplantae</taxon>
        <taxon>Streptophyta</taxon>
        <taxon>Embryophyta</taxon>
        <taxon>Tracheophyta</taxon>
        <taxon>Spermatophyta</taxon>
        <taxon>Magnoliopsida</taxon>
        <taxon>Liliopsida</taxon>
        <taxon>Poales</taxon>
        <taxon>Poaceae</taxon>
        <taxon>PACMAD clade</taxon>
        <taxon>Arundinoideae</taxon>
        <taxon>Arundineae</taxon>
        <taxon>Arundo</taxon>
    </lineage>
</organism>
<accession>A0A0A9BW91</accession>